<dbReference type="Proteomes" id="UP001280581">
    <property type="component" value="Unassembled WGS sequence"/>
</dbReference>
<dbReference type="EMBL" id="WVTA01000001">
    <property type="protein sequence ID" value="KAK3217412.1"/>
    <property type="molecule type" value="Genomic_DNA"/>
</dbReference>
<dbReference type="AlphaFoldDB" id="A0AAN6M9Q3"/>
<keyword evidence="2" id="KW-1185">Reference proteome</keyword>
<accession>A0AAN6M9Q3</accession>
<comment type="caution">
    <text evidence="1">The sequence shown here is derived from an EMBL/GenBank/DDBJ whole genome shotgun (WGS) entry which is preliminary data.</text>
</comment>
<protein>
    <submittedName>
        <fullName evidence="1">Uncharacterized protein</fullName>
    </submittedName>
</protein>
<gene>
    <name evidence="1" type="ORF">GRF29_1g2989485</name>
</gene>
<proteinExistence type="predicted"/>
<reference evidence="1 2" key="1">
    <citation type="submission" date="2021-02" db="EMBL/GenBank/DDBJ databases">
        <title>Genome assembly of Pseudopithomyces chartarum.</title>
        <authorList>
            <person name="Jauregui R."/>
            <person name="Singh J."/>
            <person name="Voisey C."/>
        </authorList>
    </citation>
    <scope>NUCLEOTIDE SEQUENCE [LARGE SCALE GENOMIC DNA]</scope>
    <source>
        <strain evidence="1 2">AGR01</strain>
    </source>
</reference>
<sequence>MLPSFLTLFPRHTPPLPQTPKPPKFLSSADLESYPAPGSLIPNRPIHDQLQSPLFGKIPPEIRNEIFKLVLSEYVPGDRKWGEEKRGETVNYEHWPLISHIHIFPQLSALHQGFTHLFRSAPHLLTPTSLTLTLRYTDWWYWETNTPIFPLLPHRFFSMKDVPLPQSLEKVTVEFETIETKVEELEGVVGEMLEGEEWFWRRRDGRVLRTKSQLHNQYPVL</sequence>
<evidence type="ECO:0000313" key="1">
    <source>
        <dbReference type="EMBL" id="KAK3217412.1"/>
    </source>
</evidence>
<evidence type="ECO:0000313" key="2">
    <source>
        <dbReference type="Proteomes" id="UP001280581"/>
    </source>
</evidence>
<name>A0AAN6M9Q3_9PLEO</name>
<organism evidence="1 2">
    <name type="scientific">Pseudopithomyces chartarum</name>
    <dbReference type="NCBI Taxonomy" id="1892770"/>
    <lineage>
        <taxon>Eukaryota</taxon>
        <taxon>Fungi</taxon>
        <taxon>Dikarya</taxon>
        <taxon>Ascomycota</taxon>
        <taxon>Pezizomycotina</taxon>
        <taxon>Dothideomycetes</taxon>
        <taxon>Pleosporomycetidae</taxon>
        <taxon>Pleosporales</taxon>
        <taxon>Massarineae</taxon>
        <taxon>Didymosphaeriaceae</taxon>
        <taxon>Pseudopithomyces</taxon>
    </lineage>
</organism>